<keyword evidence="6" id="KW-1185">Reference proteome</keyword>
<dbReference type="PANTHER" id="PTHR44846">
    <property type="entry name" value="MANNOSYL-D-GLYCERATE TRANSPORT/METABOLISM SYSTEM REPRESSOR MNGR-RELATED"/>
    <property type="match status" value="1"/>
</dbReference>
<dbReference type="InterPro" id="IPR036388">
    <property type="entry name" value="WH-like_DNA-bd_sf"/>
</dbReference>
<dbReference type="SMART" id="SM00345">
    <property type="entry name" value="HTH_GNTR"/>
    <property type="match status" value="1"/>
</dbReference>
<dbReference type="InterPro" id="IPR050679">
    <property type="entry name" value="Bact_HTH_transcr_reg"/>
</dbReference>
<dbReference type="Pfam" id="PF07702">
    <property type="entry name" value="UTRA"/>
    <property type="match status" value="1"/>
</dbReference>
<dbReference type="EMBL" id="JACIJH010000007">
    <property type="protein sequence ID" value="MBB5707062.1"/>
    <property type="molecule type" value="Genomic_DNA"/>
</dbReference>
<feature type="domain" description="HTH gntR-type" evidence="4">
    <location>
        <begin position="10"/>
        <end position="78"/>
    </location>
</feature>
<proteinExistence type="predicted"/>
<dbReference type="PANTHER" id="PTHR44846:SF1">
    <property type="entry name" value="MANNOSYL-D-GLYCERATE TRANSPORT_METABOLISM SYSTEM REPRESSOR MNGR-RELATED"/>
    <property type="match status" value="1"/>
</dbReference>
<dbReference type="GO" id="GO:0045892">
    <property type="term" value="P:negative regulation of DNA-templated transcription"/>
    <property type="evidence" value="ECO:0007669"/>
    <property type="project" value="TreeGrafter"/>
</dbReference>
<dbReference type="Gene3D" id="3.40.1410.10">
    <property type="entry name" value="Chorismate lyase-like"/>
    <property type="match status" value="1"/>
</dbReference>
<dbReference type="PROSITE" id="PS50949">
    <property type="entry name" value="HTH_GNTR"/>
    <property type="match status" value="1"/>
</dbReference>
<gene>
    <name evidence="5" type="ORF">FHR21_002424</name>
</gene>
<dbReference type="Pfam" id="PF00392">
    <property type="entry name" value="GntR"/>
    <property type="match status" value="1"/>
</dbReference>
<evidence type="ECO:0000313" key="6">
    <source>
        <dbReference type="Proteomes" id="UP000537161"/>
    </source>
</evidence>
<dbReference type="RefSeq" id="WP_184098560.1">
    <property type="nucleotide sequence ID" value="NZ_JACIJH010000007.1"/>
</dbReference>
<evidence type="ECO:0000256" key="2">
    <source>
        <dbReference type="ARBA" id="ARBA00023125"/>
    </source>
</evidence>
<dbReference type="GO" id="GO:0003700">
    <property type="term" value="F:DNA-binding transcription factor activity"/>
    <property type="evidence" value="ECO:0007669"/>
    <property type="project" value="InterPro"/>
</dbReference>
<dbReference type="GO" id="GO:0003677">
    <property type="term" value="F:DNA binding"/>
    <property type="evidence" value="ECO:0007669"/>
    <property type="project" value="UniProtKB-KW"/>
</dbReference>
<dbReference type="Gene3D" id="1.10.10.10">
    <property type="entry name" value="Winged helix-like DNA-binding domain superfamily/Winged helix DNA-binding domain"/>
    <property type="match status" value="1"/>
</dbReference>
<evidence type="ECO:0000256" key="1">
    <source>
        <dbReference type="ARBA" id="ARBA00023015"/>
    </source>
</evidence>
<keyword evidence="3" id="KW-0804">Transcription</keyword>
<protein>
    <submittedName>
        <fullName evidence="5">GntR family transcriptional regulator</fullName>
    </submittedName>
</protein>
<dbReference type="SUPFAM" id="SSF46785">
    <property type="entry name" value="Winged helix' DNA-binding domain"/>
    <property type="match status" value="1"/>
</dbReference>
<dbReference type="SMART" id="SM00866">
    <property type="entry name" value="UTRA"/>
    <property type="match status" value="1"/>
</dbReference>
<comment type="caution">
    <text evidence="5">The sequence shown here is derived from an EMBL/GenBank/DDBJ whole genome shotgun (WGS) entry which is preliminary data.</text>
</comment>
<dbReference type="AlphaFoldDB" id="A0A7W9B6S8"/>
<dbReference type="PRINTS" id="PR00035">
    <property type="entry name" value="HTHGNTR"/>
</dbReference>
<dbReference type="Proteomes" id="UP000537161">
    <property type="component" value="Unassembled WGS sequence"/>
</dbReference>
<evidence type="ECO:0000259" key="4">
    <source>
        <dbReference type="PROSITE" id="PS50949"/>
    </source>
</evidence>
<dbReference type="InterPro" id="IPR036390">
    <property type="entry name" value="WH_DNA-bd_sf"/>
</dbReference>
<accession>A0A7W9B6S8</accession>
<dbReference type="InterPro" id="IPR028978">
    <property type="entry name" value="Chorismate_lyase_/UTRA_dom_sf"/>
</dbReference>
<reference evidence="5 6" key="1">
    <citation type="submission" date="2020-08" db="EMBL/GenBank/DDBJ databases">
        <title>Genomic Encyclopedia of Type Strains, Phase IV (KMG-IV): sequencing the most valuable type-strain genomes for metagenomic binning, comparative biology and taxonomic classification.</title>
        <authorList>
            <person name="Goeker M."/>
        </authorList>
    </citation>
    <scope>NUCLEOTIDE SEQUENCE [LARGE SCALE GENOMIC DNA]</scope>
    <source>
        <strain evidence="5 6">DSM 27163</strain>
    </source>
</reference>
<keyword evidence="1" id="KW-0805">Transcription regulation</keyword>
<dbReference type="FunFam" id="1.10.10.10:FF:000079">
    <property type="entry name" value="GntR family transcriptional regulator"/>
    <property type="match status" value="1"/>
</dbReference>
<name>A0A7W9B6S8_9SPHN</name>
<dbReference type="SUPFAM" id="SSF64288">
    <property type="entry name" value="Chorismate lyase-like"/>
    <property type="match status" value="1"/>
</dbReference>
<evidence type="ECO:0000313" key="5">
    <source>
        <dbReference type="EMBL" id="MBB5707062.1"/>
    </source>
</evidence>
<keyword evidence="2" id="KW-0238">DNA-binding</keyword>
<dbReference type="CDD" id="cd07377">
    <property type="entry name" value="WHTH_GntR"/>
    <property type="match status" value="1"/>
</dbReference>
<sequence>MNQIDENLHLPRYVQVYSVLKDWIHQGAYAPGGQLPSEPQLCDLFGVSRITIRAAVEMLEKQGLVERKQGKGTFVASDVDESPSRGDFSELVRRLRQLDARSTLKDVDIATVAADEATARDLDLPVGAPVVQASFVRMRDKEPIGYTTLAISGALGIDLTPADLAEGPAASLLQSKGFEILGAHQLIGATLADARLANILRTTVGAPLVHVRLQVLDLASRPIELLSAHYRTESYVHHVFLAAGPARPAEGRGKRK</sequence>
<organism evidence="5 6">
    <name type="scientific">Sphingopyxis panaciterrulae</name>
    <dbReference type="NCBI Taxonomy" id="462372"/>
    <lineage>
        <taxon>Bacteria</taxon>
        <taxon>Pseudomonadati</taxon>
        <taxon>Pseudomonadota</taxon>
        <taxon>Alphaproteobacteria</taxon>
        <taxon>Sphingomonadales</taxon>
        <taxon>Sphingomonadaceae</taxon>
        <taxon>Sphingopyxis</taxon>
    </lineage>
</organism>
<dbReference type="InterPro" id="IPR011663">
    <property type="entry name" value="UTRA"/>
</dbReference>
<evidence type="ECO:0000256" key="3">
    <source>
        <dbReference type="ARBA" id="ARBA00023163"/>
    </source>
</evidence>
<dbReference type="InterPro" id="IPR000524">
    <property type="entry name" value="Tscrpt_reg_HTH_GntR"/>
</dbReference>